<comment type="caution">
    <text evidence="1">The sequence shown here is derived from an EMBL/GenBank/DDBJ whole genome shotgun (WGS) entry which is preliminary data.</text>
</comment>
<dbReference type="Proteomes" id="UP000564425">
    <property type="component" value="Unassembled WGS sequence"/>
</dbReference>
<evidence type="ECO:0000313" key="2">
    <source>
        <dbReference type="Proteomes" id="UP000564425"/>
    </source>
</evidence>
<name>A0A7J9NWM9_METMI</name>
<accession>A0A7J9NWM9</accession>
<dbReference type="EMBL" id="JACDUH010000003">
    <property type="protein sequence ID" value="MBA2851727.1"/>
    <property type="molecule type" value="Genomic_DNA"/>
</dbReference>
<gene>
    <name evidence="1" type="ORF">HNP86_001886</name>
</gene>
<dbReference type="RefSeq" id="WP_181501550.1">
    <property type="nucleotide sequence ID" value="NZ_JACDUH010000003.1"/>
</dbReference>
<proteinExistence type="predicted"/>
<evidence type="ECO:0000313" key="1">
    <source>
        <dbReference type="EMBL" id="MBA2851727.1"/>
    </source>
</evidence>
<reference evidence="1 2" key="1">
    <citation type="submission" date="2020-07" db="EMBL/GenBank/DDBJ databases">
        <title>Genomic Encyclopedia of Type Strains, Phase IV (KMG-V): Genome sequencing to study the core and pangenomes of soil and plant-associated prokaryotes.</title>
        <authorList>
            <person name="Whitman W."/>
        </authorList>
    </citation>
    <scope>NUCLEOTIDE SEQUENCE [LARGE SCALE GENOMIC DNA]</scope>
    <source>
        <strain evidence="1 2">A1</strain>
    </source>
</reference>
<dbReference type="AlphaFoldDB" id="A0A7J9NWM9"/>
<organism evidence="1 2">
    <name type="scientific">Methanococcus maripaludis</name>
    <name type="common">Methanococcus deltae</name>
    <dbReference type="NCBI Taxonomy" id="39152"/>
    <lineage>
        <taxon>Archaea</taxon>
        <taxon>Methanobacteriati</taxon>
        <taxon>Methanobacteriota</taxon>
        <taxon>Methanomada group</taxon>
        <taxon>Methanococci</taxon>
        <taxon>Methanococcales</taxon>
        <taxon>Methanococcaceae</taxon>
        <taxon>Methanococcus</taxon>
    </lineage>
</organism>
<sequence length="85" mass="9624">MIPFLSIPNTPGMVIRSISVNYSQLDLPQDSVYLFWDKDAKELKIWDGVSVKNIVGEGVIENPEDELDSFFMFVSKLPFTDDALP</sequence>
<protein>
    <submittedName>
        <fullName evidence="1">Uncharacterized protein</fullName>
    </submittedName>
</protein>